<evidence type="ECO:0000313" key="8">
    <source>
        <dbReference type="Proteomes" id="UP000646308"/>
    </source>
</evidence>
<dbReference type="AlphaFoldDB" id="A0A2T4MRR3"/>
<evidence type="ECO:0000256" key="4">
    <source>
        <dbReference type="ARBA" id="ARBA00022989"/>
    </source>
</evidence>
<keyword evidence="4 6" id="KW-1133">Transmembrane helix</keyword>
<dbReference type="GO" id="GO:0016020">
    <property type="term" value="C:membrane"/>
    <property type="evidence" value="ECO:0007669"/>
    <property type="project" value="UniProtKB-SubCell"/>
</dbReference>
<evidence type="ECO:0000313" key="7">
    <source>
        <dbReference type="EMBL" id="NJI02932.1"/>
    </source>
</evidence>
<feature type="transmembrane region" description="Helical" evidence="6">
    <location>
        <begin position="241"/>
        <end position="263"/>
    </location>
</feature>
<evidence type="ECO:0000256" key="2">
    <source>
        <dbReference type="ARBA" id="ARBA00009773"/>
    </source>
</evidence>
<evidence type="ECO:0000256" key="6">
    <source>
        <dbReference type="SAM" id="Phobius"/>
    </source>
</evidence>
<sequence>MTNKVWFRTGVALLILFLLIKLFLEINHIFMPLIIIVQSVLLPLLMGGFLFYICLPFQKMLEKRHVPRWASITIILLGLMAIIGAIIGIVGPVITSQVQNLIKNIPTIQREAQGLINFVLDQRDRLPSNVTDKINSMISQVGSYTTDILSNSFNIISSIISTLFLLILVPFFLIFMLKDHERFIPAIARIFNGDRKIFVVNLLTDLNHTLKSYIQGQVMVSLILGVILFIGYSLIGLEYTVLLVMFAIITNMIPFLGPWMAFLPAGILGLIQSPTTFVWVCVVTLVAQQLEGNVITPNVMGKSLNIHPLTIIIVILASGSLGGFGLILVAVPLYAVLKTIVRNVFKYRHQIMLKARSNVDEHHTHTKI</sequence>
<feature type="transmembrane region" description="Helical" evidence="6">
    <location>
        <begin position="310"/>
        <end position="337"/>
    </location>
</feature>
<comment type="subcellular location">
    <subcellularLocation>
        <location evidence="1">Membrane</location>
        <topology evidence="1">Multi-pass membrane protein</topology>
    </subcellularLocation>
</comment>
<dbReference type="InterPro" id="IPR002549">
    <property type="entry name" value="AI-2E-like"/>
</dbReference>
<dbReference type="PANTHER" id="PTHR21716:SF69">
    <property type="entry name" value="TRANSPORT PROTEIN YUBA-RELATED"/>
    <property type="match status" value="1"/>
</dbReference>
<feature type="transmembrane region" description="Helical" evidence="6">
    <location>
        <begin position="69"/>
        <end position="94"/>
    </location>
</feature>
<reference evidence="7" key="1">
    <citation type="submission" date="2019-11" db="EMBL/GenBank/DDBJ databases">
        <title>Whole genome comparisons of Staphylococcus agnetis isolates from cattle and chickens.</title>
        <authorList>
            <person name="Rhoads D."/>
            <person name="Shwani A."/>
            <person name="Adkins P."/>
            <person name="Calcutt M."/>
            <person name="Middleton J."/>
        </authorList>
    </citation>
    <scope>NUCLEOTIDE SEQUENCE</scope>
    <source>
        <strain evidence="7">1387</strain>
    </source>
</reference>
<dbReference type="RefSeq" id="WP_103346452.1">
    <property type="nucleotide sequence ID" value="NZ_CP031266.1"/>
</dbReference>
<dbReference type="EMBL" id="WMFL01000080">
    <property type="protein sequence ID" value="NJI02932.1"/>
    <property type="molecule type" value="Genomic_DNA"/>
</dbReference>
<gene>
    <name evidence="7" type="ORF">GLV84_08835</name>
</gene>
<proteinExistence type="inferred from homology"/>
<keyword evidence="5 6" id="KW-0472">Membrane</keyword>
<dbReference type="Pfam" id="PF01594">
    <property type="entry name" value="AI-2E_transport"/>
    <property type="match status" value="1"/>
</dbReference>
<evidence type="ECO:0000256" key="5">
    <source>
        <dbReference type="ARBA" id="ARBA00023136"/>
    </source>
</evidence>
<evidence type="ECO:0000256" key="1">
    <source>
        <dbReference type="ARBA" id="ARBA00004141"/>
    </source>
</evidence>
<keyword evidence="3 6" id="KW-0812">Transmembrane</keyword>
<dbReference type="PANTHER" id="PTHR21716">
    <property type="entry name" value="TRANSMEMBRANE PROTEIN"/>
    <property type="match status" value="1"/>
</dbReference>
<feature type="transmembrane region" description="Helical" evidence="6">
    <location>
        <begin position="5"/>
        <end position="24"/>
    </location>
</feature>
<comment type="caution">
    <text evidence="7">The sequence shown here is derived from an EMBL/GenBank/DDBJ whole genome shotgun (WGS) entry which is preliminary data.</text>
</comment>
<feature type="transmembrane region" description="Helical" evidence="6">
    <location>
        <begin position="218"/>
        <end position="235"/>
    </location>
</feature>
<protein>
    <submittedName>
        <fullName evidence="7">AI-2E family transporter</fullName>
    </submittedName>
</protein>
<dbReference type="GeneID" id="57691098"/>
<organism evidence="7 8">
    <name type="scientific">Staphylococcus agnetis</name>
    <dbReference type="NCBI Taxonomy" id="985762"/>
    <lineage>
        <taxon>Bacteria</taxon>
        <taxon>Bacillati</taxon>
        <taxon>Bacillota</taxon>
        <taxon>Bacilli</taxon>
        <taxon>Bacillales</taxon>
        <taxon>Staphylococcaceae</taxon>
        <taxon>Staphylococcus</taxon>
    </lineage>
</organism>
<accession>A0A2T4MRR3</accession>
<name>A0A2T4MRR3_9STAP</name>
<dbReference type="GO" id="GO:0055085">
    <property type="term" value="P:transmembrane transport"/>
    <property type="evidence" value="ECO:0007669"/>
    <property type="project" value="TreeGrafter"/>
</dbReference>
<comment type="similarity">
    <text evidence="2">Belongs to the autoinducer-2 exporter (AI-2E) (TC 2.A.86) family.</text>
</comment>
<feature type="transmembrane region" description="Helical" evidence="6">
    <location>
        <begin position="155"/>
        <end position="177"/>
    </location>
</feature>
<dbReference type="Proteomes" id="UP000646308">
    <property type="component" value="Unassembled WGS sequence"/>
</dbReference>
<feature type="transmembrane region" description="Helical" evidence="6">
    <location>
        <begin position="30"/>
        <end position="57"/>
    </location>
</feature>
<feature type="transmembrane region" description="Helical" evidence="6">
    <location>
        <begin position="270"/>
        <end position="290"/>
    </location>
</feature>
<evidence type="ECO:0000256" key="3">
    <source>
        <dbReference type="ARBA" id="ARBA00022692"/>
    </source>
</evidence>